<reference evidence="3" key="1">
    <citation type="submission" date="2019-11" db="EMBL/GenBank/DDBJ databases">
        <title>The complete genome sequence of Saccharopolyspora sp. E2A.</title>
        <authorList>
            <person name="Zhang G."/>
        </authorList>
    </citation>
    <scope>NUCLEOTIDE SEQUENCE [LARGE SCALE GENOMIC DNA]</scope>
    <source>
        <strain evidence="3">E2A</strain>
    </source>
</reference>
<dbReference type="InterPro" id="IPR044992">
    <property type="entry name" value="ChyE-like"/>
</dbReference>
<protein>
    <submittedName>
        <fullName evidence="2">Type 1 glutamine amidotransferase</fullName>
    </submittedName>
</protein>
<dbReference type="AlphaFoldDB" id="A0A5Q3Q431"/>
<dbReference type="Pfam" id="PF00117">
    <property type="entry name" value="GATase"/>
    <property type="match status" value="1"/>
</dbReference>
<evidence type="ECO:0000313" key="2">
    <source>
        <dbReference type="EMBL" id="QGK69378.1"/>
    </source>
</evidence>
<gene>
    <name evidence="2" type="ORF">GIY23_07435</name>
</gene>
<dbReference type="RefSeq" id="WP_154075974.1">
    <property type="nucleotide sequence ID" value="NZ_CP045929.1"/>
</dbReference>
<sequence>MDTARILVVTPSDEAPPARVAEWLTEAGAEVDVVAPAREGLPADMERYSALVVMGGAMGALDDVEHPWLAGVRGLLSDAVRNRTPTLGVCLGGQLLAAATGGQVRPGRKGPEVGTLLVAKRDAATEDVLLGDLPMTPDVLQFHGDEIASLPPSAQLLASSPTYDNQAFRVGDYAWGLQFHIETDTELVLAWAGEHPDLAETARAGQLEREWLDAFHDDMAQTWRPIVERFARLAAQPPEQRPTSRFLPMA</sequence>
<dbReference type="GO" id="GO:0016740">
    <property type="term" value="F:transferase activity"/>
    <property type="evidence" value="ECO:0007669"/>
    <property type="project" value="UniProtKB-KW"/>
</dbReference>
<keyword evidence="3" id="KW-1185">Reference proteome</keyword>
<dbReference type="InterPro" id="IPR029062">
    <property type="entry name" value="Class_I_gatase-like"/>
</dbReference>
<dbReference type="KEGG" id="sace:GIY23_07435"/>
<name>A0A5Q3Q431_9PSEU</name>
<dbReference type="GO" id="GO:0005829">
    <property type="term" value="C:cytosol"/>
    <property type="evidence" value="ECO:0007669"/>
    <property type="project" value="TreeGrafter"/>
</dbReference>
<dbReference type="PROSITE" id="PS51273">
    <property type="entry name" value="GATASE_TYPE_1"/>
    <property type="match status" value="1"/>
</dbReference>
<accession>A0A5Q3Q431</accession>
<proteinExistence type="predicted"/>
<dbReference type="Proteomes" id="UP000371041">
    <property type="component" value="Chromosome"/>
</dbReference>
<dbReference type="SUPFAM" id="SSF52317">
    <property type="entry name" value="Class I glutamine amidotransferase-like"/>
    <property type="match status" value="1"/>
</dbReference>
<dbReference type="Gene3D" id="3.40.50.880">
    <property type="match status" value="1"/>
</dbReference>
<dbReference type="PANTHER" id="PTHR42695:SF5">
    <property type="entry name" value="GLUTAMINE AMIDOTRANSFERASE YLR126C-RELATED"/>
    <property type="match status" value="1"/>
</dbReference>
<dbReference type="CDD" id="cd01741">
    <property type="entry name" value="GATase1_1"/>
    <property type="match status" value="1"/>
</dbReference>
<keyword evidence="2" id="KW-0315">Glutamine amidotransferase</keyword>
<dbReference type="PANTHER" id="PTHR42695">
    <property type="entry name" value="GLUTAMINE AMIDOTRANSFERASE YLR126C-RELATED"/>
    <property type="match status" value="1"/>
</dbReference>
<organism evidence="2 3">
    <name type="scientific">Allosaccharopolyspora coralli</name>
    <dbReference type="NCBI Taxonomy" id="2665642"/>
    <lineage>
        <taxon>Bacteria</taxon>
        <taxon>Bacillati</taxon>
        <taxon>Actinomycetota</taxon>
        <taxon>Actinomycetes</taxon>
        <taxon>Pseudonocardiales</taxon>
        <taxon>Pseudonocardiaceae</taxon>
        <taxon>Allosaccharopolyspora</taxon>
    </lineage>
</organism>
<evidence type="ECO:0000259" key="1">
    <source>
        <dbReference type="Pfam" id="PF00117"/>
    </source>
</evidence>
<evidence type="ECO:0000313" key="3">
    <source>
        <dbReference type="Proteomes" id="UP000371041"/>
    </source>
</evidence>
<dbReference type="EMBL" id="CP045929">
    <property type="protein sequence ID" value="QGK69378.1"/>
    <property type="molecule type" value="Genomic_DNA"/>
</dbReference>
<feature type="domain" description="Glutamine amidotransferase" evidence="1">
    <location>
        <begin position="23"/>
        <end position="183"/>
    </location>
</feature>
<dbReference type="InterPro" id="IPR017926">
    <property type="entry name" value="GATASE"/>
</dbReference>
<keyword evidence="2" id="KW-0808">Transferase</keyword>